<keyword evidence="2" id="KW-1185">Reference proteome</keyword>
<comment type="caution">
    <text evidence="1">The sequence shown here is derived from an EMBL/GenBank/DDBJ whole genome shotgun (WGS) entry which is preliminary data.</text>
</comment>
<dbReference type="Proteomes" id="UP000031565">
    <property type="component" value="Unassembled WGS sequence"/>
</dbReference>
<proteinExistence type="predicted"/>
<evidence type="ECO:0000313" key="1">
    <source>
        <dbReference type="EMBL" id="PQM32403.1"/>
    </source>
</evidence>
<name>A0A2P6FG35_9MOLU</name>
<dbReference type="EMBL" id="JTLV02000001">
    <property type="protein sequence ID" value="PQM32403.1"/>
    <property type="molecule type" value="Genomic_DNA"/>
</dbReference>
<dbReference type="NCBIfam" id="NF038029">
    <property type="entry name" value="LP_plasma"/>
    <property type="match status" value="1"/>
</dbReference>
<accession>A0A2P6FG35</accession>
<evidence type="ECO:0008006" key="3">
    <source>
        <dbReference type="Google" id="ProtNLM"/>
    </source>
</evidence>
<gene>
    <name evidence="1" type="ORF">SMSRO_SF023190</name>
</gene>
<dbReference type="OrthoDB" id="390222at2"/>
<sequence>MKKILSILGTVSLTVTGTSNIIACRSDDRNNDKQEKENNDDIKTWNKLQVEAKNMFLNELKKEDMVYKINDSTLYGEVSNTNQSKNVNLTGTESNIITQVIENKLDKINNKIKTEYNNFYYNSEPIKIIQKTFTINYIDPKAYSIINNINVNAHNVKGIKIIYDLQFELTYKNITNNFNHKFNFIITTNKNFILDKISQLVDYIKTQINDFYDNQNNSKIKLDNLTEYNNLKGDIDIFDNTQNTKLVNKYNNDKFLSILKAKLAIKPEENNLKIDNNFLISENNNNEDIFNIWRDFKAKNQKVSTEKDILEENSLSKWLFNDNNLKNNGDDFVNFYYNENTIENELKINSFSINLNAISIFGLPLINKPLNNQINFYISKQSFKDIIKEFGNLIYNFFKYFDTKLNNDKTITLKVELNIYDKLKNNDKESQNNWFNSLIKQFKKNNNSLKNIDKFNFIFLTNDLIPIKEENNKKHFDNNLSMPNWHIKFTYGSSLFNKLYYIPLASTNNNSIFYIEIK</sequence>
<evidence type="ECO:0000313" key="2">
    <source>
        <dbReference type="Proteomes" id="UP000031565"/>
    </source>
</evidence>
<dbReference type="AlphaFoldDB" id="A0A2P6FG35"/>
<dbReference type="RefSeq" id="WP_040094472.1">
    <property type="nucleotide sequence ID" value="NZ_CM020866.1"/>
</dbReference>
<organism evidence="1 2">
    <name type="scientific">Spiroplasma poulsonii</name>
    <dbReference type="NCBI Taxonomy" id="2138"/>
    <lineage>
        <taxon>Bacteria</taxon>
        <taxon>Bacillati</taxon>
        <taxon>Mycoplasmatota</taxon>
        <taxon>Mollicutes</taxon>
        <taxon>Entomoplasmatales</taxon>
        <taxon>Spiroplasmataceae</taxon>
        <taxon>Spiroplasma</taxon>
    </lineage>
</organism>
<protein>
    <recommendedName>
        <fullName evidence="3">Lipoprotein</fullName>
    </recommendedName>
</protein>
<reference evidence="1 2" key="1">
    <citation type="journal article" date="2015" name="MBio">
        <title>Genome sequence of the Drosophila melanogaster male-killing Spiroplasma strain MSRO endosymbiont.</title>
        <authorList>
            <person name="Paredes J.C."/>
            <person name="Herren J.K."/>
            <person name="Schupfer F."/>
            <person name="Marin R."/>
            <person name="Claverol S."/>
            <person name="Kuo C.H."/>
            <person name="Lemaitre B."/>
            <person name="Beven L."/>
        </authorList>
    </citation>
    <scope>NUCLEOTIDE SEQUENCE [LARGE SCALE GENOMIC DNA]</scope>
    <source>
        <strain evidence="1 2">MSRO</strain>
    </source>
</reference>
<dbReference type="InterPro" id="IPR054816">
    <property type="entry name" value="Lipoprotein_mollicutes-type_CS"/>
</dbReference>